<keyword evidence="2" id="KW-1185">Reference proteome</keyword>
<protein>
    <submittedName>
        <fullName evidence="1">Uncharacterized protein</fullName>
    </submittedName>
</protein>
<accession>A0A211YPD2</accession>
<sequence length="184" mass="20607">MRPEPVYAAVLLLGLALGFAAGQFTAQPKEIVRETVLTTTVTETVTETVTVTPPKPRIECRPLRVLYSNTSLTLGVYLVEEKSNVSGISLPTIKKKRDVIRLSFEGGGEGQRLHIHIDAYPSQLRWLSIELYNPADLLAYVAMPKSKDIVFSIPYPDNYTLVIEPQSTVKLYNVTVWIEECQQQ</sequence>
<organism evidence="1 2">
    <name type="scientific">Pyrodictium delaneyi</name>
    <dbReference type="NCBI Taxonomy" id="1273541"/>
    <lineage>
        <taxon>Archaea</taxon>
        <taxon>Thermoproteota</taxon>
        <taxon>Thermoprotei</taxon>
        <taxon>Desulfurococcales</taxon>
        <taxon>Pyrodictiaceae</taxon>
        <taxon>Pyrodictium</taxon>
    </lineage>
</organism>
<reference evidence="1 2" key="1">
    <citation type="submission" date="2017-05" db="EMBL/GenBank/DDBJ databases">
        <title>The draft genome of the hyperthermophilic archaeon 'Pyrodictium delaneyi strain Hulk', an iron and nitrate reducer, reveals the capacity for sulfate reduction.</title>
        <authorList>
            <person name="Demey L.M."/>
            <person name="Miller C."/>
            <person name="Manzella M."/>
            <person name="Reguera G."/>
            <person name="Kashefi K."/>
        </authorList>
    </citation>
    <scope>NUCLEOTIDE SEQUENCE [LARGE SCALE GENOMIC DNA]</scope>
    <source>
        <strain evidence="1 2">Hulk</strain>
    </source>
</reference>
<dbReference type="Proteomes" id="UP000196694">
    <property type="component" value="Unassembled WGS sequence"/>
</dbReference>
<gene>
    <name evidence="1" type="ORF">Pdsh_02940</name>
</gene>
<dbReference type="GeneID" id="26098398"/>
<comment type="caution">
    <text evidence="1">The sequence shown here is derived from an EMBL/GenBank/DDBJ whole genome shotgun (WGS) entry which is preliminary data.</text>
</comment>
<evidence type="ECO:0000313" key="1">
    <source>
        <dbReference type="EMBL" id="OWJ54707.1"/>
    </source>
</evidence>
<name>A0A211YPD2_9CREN</name>
<dbReference type="AlphaFoldDB" id="A0A211YPD2"/>
<dbReference type="EMBL" id="NCQP01000002">
    <property type="protein sequence ID" value="OWJ54707.1"/>
    <property type="molecule type" value="Genomic_DNA"/>
</dbReference>
<dbReference type="RefSeq" id="WP_055407238.1">
    <property type="nucleotide sequence ID" value="NZ_CP013011.1"/>
</dbReference>
<proteinExistence type="predicted"/>
<evidence type="ECO:0000313" key="2">
    <source>
        <dbReference type="Proteomes" id="UP000196694"/>
    </source>
</evidence>